<sequence>MSLSQSPLVTEVQVENYVFPPTVKPPGTTKTLFLGGAEVWIRRASFVKYTAIGVYLEDKAIESLAVKWKGKTEEELMDSIDFFSDIVTGPFEKFTHVKMIRHLTGKEFVRKVGENCLAYWKSSGIHNAAAGEALERFTKVFEDENCPPGAAVLFTQSPHGSITVNALGATIQPLDDNGIGISFSKDGLLPETGKAVIENKQVSETVLQTIIGKNGVSPAAKQSLAARISQFLNKYSA</sequence>
<evidence type="ECO:0000313" key="10">
    <source>
        <dbReference type="Proteomes" id="UP000585474"/>
    </source>
</evidence>
<dbReference type="InterPro" id="IPR016087">
    <property type="entry name" value="Chalcone_isomerase"/>
</dbReference>
<comment type="pathway">
    <text evidence="1">Secondary metabolite biosynthesis; flavonoid biosynthesis.</text>
</comment>
<evidence type="ECO:0000256" key="5">
    <source>
        <dbReference type="ARBA" id="ARBA00025429"/>
    </source>
</evidence>
<evidence type="ECO:0000256" key="7">
    <source>
        <dbReference type="RuleBase" id="RU361158"/>
    </source>
</evidence>
<dbReference type="PANTHER" id="PTHR28039">
    <property type="entry name" value="CHALCONE--FLAVONONE ISOMERASE 1-RELATED"/>
    <property type="match status" value="1"/>
</dbReference>
<feature type="domain" description="Chalcone isomerase" evidence="8">
    <location>
        <begin position="177"/>
        <end position="231"/>
    </location>
</feature>
<accession>A0A7J0GVH2</accession>
<gene>
    <name evidence="9" type="ORF">Acr_24g0010390</name>
</gene>
<dbReference type="GO" id="GO:0009813">
    <property type="term" value="P:flavonoid biosynthetic process"/>
    <property type="evidence" value="ECO:0007669"/>
    <property type="project" value="UniProtKB-UniPathway"/>
</dbReference>
<dbReference type="Proteomes" id="UP000585474">
    <property type="component" value="Unassembled WGS sequence"/>
</dbReference>
<keyword evidence="3 9" id="KW-0413">Isomerase</keyword>
<evidence type="ECO:0000256" key="4">
    <source>
        <dbReference type="ARBA" id="ARBA00023241"/>
    </source>
</evidence>
<evidence type="ECO:0000313" key="9">
    <source>
        <dbReference type="EMBL" id="GFZ14849.1"/>
    </source>
</evidence>
<name>A0A7J0GVH2_9ERIC</name>
<dbReference type="PANTHER" id="PTHR28039:SF8">
    <property type="entry name" value="CHALCONE--FLAVANONE ISOMERASE 1-RELATED"/>
    <property type="match status" value="1"/>
</dbReference>
<dbReference type="OrthoDB" id="1903537at2759"/>
<evidence type="ECO:0000256" key="3">
    <source>
        <dbReference type="ARBA" id="ARBA00023235"/>
    </source>
</evidence>
<dbReference type="UniPathway" id="UPA00154"/>
<dbReference type="Pfam" id="PF02431">
    <property type="entry name" value="Chalcone"/>
    <property type="match status" value="2"/>
</dbReference>
<dbReference type="Gene3D" id="3.50.70.10">
    <property type="match status" value="1"/>
</dbReference>
<comment type="similarity">
    <text evidence="2 7">Belongs to the chalcone isomerase family.</text>
</comment>
<keyword evidence="10" id="KW-1185">Reference proteome</keyword>
<feature type="domain" description="Chalcone isomerase" evidence="8">
    <location>
        <begin position="14"/>
        <end position="165"/>
    </location>
</feature>
<comment type="function">
    <text evidence="5">Catalyzes the intramolecular cyclization of bicyclic chalcones into tricyclic (S)-flavanones. Responsible for the isomerization of 4,2',4',6'-tetrahydroxychalcone (also termed chalcone) into naringenin.</text>
</comment>
<organism evidence="9 10">
    <name type="scientific">Actinidia rufa</name>
    <dbReference type="NCBI Taxonomy" id="165716"/>
    <lineage>
        <taxon>Eukaryota</taxon>
        <taxon>Viridiplantae</taxon>
        <taxon>Streptophyta</taxon>
        <taxon>Embryophyta</taxon>
        <taxon>Tracheophyta</taxon>
        <taxon>Spermatophyta</taxon>
        <taxon>Magnoliopsida</taxon>
        <taxon>eudicotyledons</taxon>
        <taxon>Gunneridae</taxon>
        <taxon>Pentapetalae</taxon>
        <taxon>asterids</taxon>
        <taxon>Ericales</taxon>
        <taxon>Actinidiaceae</taxon>
        <taxon>Actinidia</taxon>
    </lineage>
</organism>
<evidence type="ECO:0000256" key="2">
    <source>
        <dbReference type="ARBA" id="ARBA00007166"/>
    </source>
</evidence>
<dbReference type="EMBL" id="BJWL01000024">
    <property type="protein sequence ID" value="GFZ14849.1"/>
    <property type="molecule type" value="Genomic_DNA"/>
</dbReference>
<dbReference type="InterPro" id="IPR044164">
    <property type="entry name" value="CFI"/>
</dbReference>
<evidence type="ECO:0000256" key="6">
    <source>
        <dbReference type="ARBA" id="ARBA00034056"/>
    </source>
</evidence>
<reference evidence="9 10" key="1">
    <citation type="submission" date="2019-07" db="EMBL/GenBank/DDBJ databases">
        <title>De Novo Assembly of kiwifruit Actinidia rufa.</title>
        <authorList>
            <person name="Sugita-Konishi S."/>
            <person name="Sato K."/>
            <person name="Mori E."/>
            <person name="Abe Y."/>
            <person name="Kisaki G."/>
            <person name="Hamano K."/>
            <person name="Suezawa K."/>
            <person name="Otani M."/>
            <person name="Fukuda T."/>
            <person name="Manabe T."/>
            <person name="Gomi K."/>
            <person name="Tabuchi M."/>
            <person name="Akimitsu K."/>
            <person name="Kataoka I."/>
        </authorList>
    </citation>
    <scope>NUCLEOTIDE SEQUENCE [LARGE SCALE GENOMIC DNA]</scope>
    <source>
        <strain evidence="10">cv. Fuchu</strain>
    </source>
</reference>
<evidence type="ECO:0000259" key="8">
    <source>
        <dbReference type="Pfam" id="PF02431"/>
    </source>
</evidence>
<comment type="catalytic activity">
    <reaction evidence="6">
        <text>a chalcone = a flavanone.</text>
        <dbReference type="EC" id="5.5.1.6"/>
    </reaction>
</comment>
<dbReference type="InterPro" id="IPR036298">
    <property type="entry name" value="Chalcone_isomerase_sf"/>
</dbReference>
<proteinExistence type="inferred from homology"/>
<keyword evidence="4" id="KW-0284">Flavonoid biosynthesis</keyword>
<dbReference type="GO" id="GO:0045430">
    <property type="term" value="F:chalcone isomerase activity"/>
    <property type="evidence" value="ECO:0007669"/>
    <property type="project" value="UniProtKB-EC"/>
</dbReference>
<evidence type="ECO:0000256" key="1">
    <source>
        <dbReference type="ARBA" id="ARBA00004966"/>
    </source>
</evidence>
<dbReference type="AlphaFoldDB" id="A0A7J0GVH2"/>
<dbReference type="InterPro" id="IPR016088">
    <property type="entry name" value="Chalcone_isomerase_3-sand"/>
</dbReference>
<dbReference type="SUPFAM" id="SSF54626">
    <property type="entry name" value="Chalcone isomerase"/>
    <property type="match status" value="1"/>
</dbReference>
<protein>
    <recommendedName>
        <fullName evidence="7">Chalcone-flavonone isomerase family protein</fullName>
    </recommendedName>
</protein>
<dbReference type="InterPro" id="IPR016089">
    <property type="entry name" value="Chalcone_isomerase_bundle_sf"/>
</dbReference>
<dbReference type="Gene3D" id="1.10.890.20">
    <property type="match status" value="1"/>
</dbReference>
<comment type="caution">
    <text evidence="9">The sequence shown here is derived from an EMBL/GenBank/DDBJ whole genome shotgun (WGS) entry which is preliminary data.</text>
</comment>